<evidence type="ECO:0000256" key="3">
    <source>
        <dbReference type="ARBA" id="ARBA00008290"/>
    </source>
</evidence>
<sequence>MASARGTKRQKVHEDGETEADRFVAYLNESQSPFHCVDAVKRRLVAAGFTQLDERKPWELERGGKYFATRNGSSLIAFAVGGAFDPDSSGFIIIGGHTDSPCPKLKPISKLEKEGAHMLGVVGYGGGLWHTWFDRDLTVVGRALIRTAEDRLEPRMVSVGRALCRIPTLAIHLSVGDERTTFKPNLESHFPPLLATEIKAALWRDTKTMNGAPGEAGASSRHTPLLMSVVAEELGCEVSDIVDFELQLADTQPSAIIGACREFVSSGRLDNQGTCFTGTRGLIDSLDDGSLATDTSVRMLTMFDHEEVGSLSAQGAQSPFFDETLARVSAALGADFFSIKARSFQISSDMAHAVHPNYSERHDGKNRPRLHGGMVIKHNANQRYATNSIGASLIRRFAELAGVPIQEFAVKADSGCGTTIGPITGAGTGIRTVDVGPPQLSMHSCREMMATDDVVHAVQLFVAAYRSYSTLSKTVEVDGPDPFWAAPGVGWGLKTTSH</sequence>
<comment type="cofactor">
    <cofactor evidence="2">
        <name>Zn(2+)</name>
        <dbReference type="ChEBI" id="CHEBI:29105"/>
    </cofactor>
</comment>
<evidence type="ECO:0000256" key="4">
    <source>
        <dbReference type="ARBA" id="ARBA00011965"/>
    </source>
</evidence>
<evidence type="ECO:0000256" key="7">
    <source>
        <dbReference type="ARBA" id="ARBA00022723"/>
    </source>
</evidence>
<accession>A0A7S2SV01</accession>
<keyword evidence="8 11" id="KW-0378">Hydrolase</keyword>
<protein>
    <recommendedName>
        <fullName evidence="4">aspartyl aminopeptidase</fullName>
        <ecNumber evidence="4">3.4.11.21</ecNumber>
    </recommendedName>
</protein>
<dbReference type="PANTHER" id="PTHR28570:SF3">
    <property type="entry name" value="ASPARTYL AMINOPEPTIDASE"/>
    <property type="match status" value="1"/>
</dbReference>
<keyword evidence="5 11" id="KW-0031">Aminopeptidase</keyword>
<evidence type="ECO:0000256" key="1">
    <source>
        <dbReference type="ARBA" id="ARBA00001335"/>
    </source>
</evidence>
<dbReference type="AlphaFoldDB" id="A0A7S2SV01"/>
<comment type="similarity">
    <text evidence="3 11">Belongs to the peptidase M18 family.</text>
</comment>
<proteinExistence type="inferred from homology"/>
<dbReference type="FunFam" id="2.30.250.10:FF:000001">
    <property type="entry name" value="Aspartyl aminopeptidase 1"/>
    <property type="match status" value="1"/>
</dbReference>
<evidence type="ECO:0000256" key="5">
    <source>
        <dbReference type="ARBA" id="ARBA00022438"/>
    </source>
</evidence>
<dbReference type="GO" id="GO:0004177">
    <property type="term" value="F:aminopeptidase activity"/>
    <property type="evidence" value="ECO:0007669"/>
    <property type="project" value="UniProtKB-KW"/>
</dbReference>
<evidence type="ECO:0000313" key="12">
    <source>
        <dbReference type="EMBL" id="CAD9710329.1"/>
    </source>
</evidence>
<gene>
    <name evidence="12" type="ORF">RMAR1173_LOCUS21322</name>
</gene>
<evidence type="ECO:0000256" key="9">
    <source>
        <dbReference type="ARBA" id="ARBA00022833"/>
    </source>
</evidence>
<evidence type="ECO:0000256" key="8">
    <source>
        <dbReference type="ARBA" id="ARBA00022801"/>
    </source>
</evidence>
<dbReference type="SUPFAM" id="SSF53187">
    <property type="entry name" value="Zn-dependent exopeptidases"/>
    <property type="match status" value="1"/>
</dbReference>
<dbReference type="CDD" id="cd05658">
    <property type="entry name" value="M18_DAP"/>
    <property type="match status" value="1"/>
</dbReference>
<dbReference type="PANTHER" id="PTHR28570">
    <property type="entry name" value="ASPARTYL AMINOPEPTIDASE"/>
    <property type="match status" value="1"/>
</dbReference>
<keyword evidence="7 11" id="KW-0479">Metal-binding</keyword>
<dbReference type="Gene3D" id="3.40.630.10">
    <property type="entry name" value="Zn peptidases"/>
    <property type="match status" value="1"/>
</dbReference>
<keyword evidence="6 11" id="KW-0645">Protease</keyword>
<evidence type="ECO:0000256" key="10">
    <source>
        <dbReference type="ARBA" id="ARBA00023049"/>
    </source>
</evidence>
<dbReference type="GO" id="GO:0006508">
    <property type="term" value="P:proteolysis"/>
    <property type="evidence" value="ECO:0007669"/>
    <property type="project" value="UniProtKB-KW"/>
</dbReference>
<evidence type="ECO:0000256" key="2">
    <source>
        <dbReference type="ARBA" id="ARBA00001947"/>
    </source>
</evidence>
<name>A0A7S2SV01_9STRA</name>
<evidence type="ECO:0000256" key="11">
    <source>
        <dbReference type="RuleBase" id="RU004386"/>
    </source>
</evidence>
<comment type="catalytic activity">
    <reaction evidence="1">
        <text>Release of an N-terminal aspartate or glutamate from a peptide, with a preference for aspartate.</text>
        <dbReference type="EC" id="3.4.11.21"/>
    </reaction>
</comment>
<dbReference type="NCBIfam" id="NF002759">
    <property type="entry name" value="PRK02813.1"/>
    <property type="match status" value="1"/>
</dbReference>
<dbReference type="Pfam" id="PF02127">
    <property type="entry name" value="Peptidase_M18"/>
    <property type="match status" value="1"/>
</dbReference>
<dbReference type="SUPFAM" id="SSF101821">
    <property type="entry name" value="Aminopeptidase/glucanase lid domain"/>
    <property type="match status" value="1"/>
</dbReference>
<dbReference type="Gene3D" id="2.30.250.10">
    <property type="entry name" value="Aminopeptidase i, Domain 2"/>
    <property type="match status" value="1"/>
</dbReference>
<dbReference type="GO" id="GO:0008270">
    <property type="term" value="F:zinc ion binding"/>
    <property type="evidence" value="ECO:0007669"/>
    <property type="project" value="InterPro"/>
</dbReference>
<organism evidence="12">
    <name type="scientific">Rhizochromulina marina</name>
    <dbReference type="NCBI Taxonomy" id="1034831"/>
    <lineage>
        <taxon>Eukaryota</taxon>
        <taxon>Sar</taxon>
        <taxon>Stramenopiles</taxon>
        <taxon>Ochrophyta</taxon>
        <taxon>Dictyochophyceae</taxon>
        <taxon>Rhizochromulinales</taxon>
        <taxon>Rhizochromulina</taxon>
    </lineage>
</organism>
<dbReference type="GO" id="GO:0005737">
    <property type="term" value="C:cytoplasm"/>
    <property type="evidence" value="ECO:0007669"/>
    <property type="project" value="UniProtKB-ARBA"/>
</dbReference>
<keyword evidence="9 11" id="KW-0862">Zinc</keyword>
<dbReference type="GO" id="GO:0008237">
    <property type="term" value="F:metallopeptidase activity"/>
    <property type="evidence" value="ECO:0007669"/>
    <property type="project" value="UniProtKB-KW"/>
</dbReference>
<keyword evidence="10 11" id="KW-0482">Metalloprotease</keyword>
<dbReference type="EMBL" id="HBHJ01032169">
    <property type="protein sequence ID" value="CAD9710329.1"/>
    <property type="molecule type" value="Transcribed_RNA"/>
</dbReference>
<dbReference type="InterPro" id="IPR001948">
    <property type="entry name" value="Peptidase_M18"/>
</dbReference>
<evidence type="ECO:0000256" key="6">
    <source>
        <dbReference type="ARBA" id="ARBA00022670"/>
    </source>
</evidence>
<dbReference type="EC" id="3.4.11.21" evidence="4"/>
<dbReference type="InterPro" id="IPR023358">
    <property type="entry name" value="Peptidase_M18_dom2"/>
</dbReference>
<reference evidence="12" key="1">
    <citation type="submission" date="2021-01" db="EMBL/GenBank/DDBJ databases">
        <authorList>
            <person name="Corre E."/>
            <person name="Pelletier E."/>
            <person name="Niang G."/>
            <person name="Scheremetjew M."/>
            <person name="Finn R."/>
            <person name="Kale V."/>
            <person name="Holt S."/>
            <person name="Cochrane G."/>
            <person name="Meng A."/>
            <person name="Brown T."/>
            <person name="Cohen L."/>
        </authorList>
    </citation>
    <scope>NUCLEOTIDE SEQUENCE</scope>
    <source>
        <strain evidence="12">CCMP1243</strain>
    </source>
</reference>
<dbReference type="PRINTS" id="PR00932">
    <property type="entry name" value="AMINO1PTASE"/>
</dbReference>